<keyword evidence="3" id="KW-1185">Reference proteome</keyword>
<keyword evidence="1" id="KW-0732">Signal</keyword>
<proteinExistence type="predicted"/>
<dbReference type="RefSeq" id="XP_011408063.1">
    <property type="nucleotide sequence ID" value="XM_011409761.1"/>
</dbReference>
<sequence length="330" mass="36998">MKAPFCCILVALLLAGMGNHAADATTAQWTKLYGTMSQVYANSVVLWSIDAQLKAYYCLRPCTGNWAHVGSSMVNIEVDAYYTWSIGADGYLYKKAMQNSGGWGKHTYWPHDMIDIASTRDSYMWFLHEDKSISWIKHYNPTVHKVTGKFDQIDANSQHVYALNKTTNTISFRPVHGRGQWRTIPGQMKYVTAGTHEIFAIGVDEVSWMQHYTSTLHKVPGKFDQIDANSQHVYALNKTTNVISFRPVHGRGQWRTTPGQMKYETAGTHEIFAIGVDDELYHCTIPCAGIWEQMESPALPASNVVQLDATIDALFAVTSAGGIYHHELPL</sequence>
<dbReference type="InterPro" id="IPR006624">
    <property type="entry name" value="Beta-propeller_rpt_TECPR"/>
</dbReference>
<reference evidence="3" key="1">
    <citation type="journal article" date="2010" name="Nature">
        <title>The Amphimedon queenslandica genome and the evolution of animal complexity.</title>
        <authorList>
            <person name="Srivastava M."/>
            <person name="Simakov O."/>
            <person name="Chapman J."/>
            <person name="Fahey B."/>
            <person name="Gauthier M.E."/>
            <person name="Mitros T."/>
            <person name="Richards G.S."/>
            <person name="Conaco C."/>
            <person name="Dacre M."/>
            <person name="Hellsten U."/>
            <person name="Larroux C."/>
            <person name="Putnam N.H."/>
            <person name="Stanke M."/>
            <person name="Adamska M."/>
            <person name="Darling A."/>
            <person name="Degnan S.M."/>
            <person name="Oakley T.H."/>
            <person name="Plachetzki D.C."/>
            <person name="Zhai Y."/>
            <person name="Adamski M."/>
            <person name="Calcino A."/>
            <person name="Cummins S.F."/>
            <person name="Goodstein D.M."/>
            <person name="Harris C."/>
            <person name="Jackson D.J."/>
            <person name="Leys S.P."/>
            <person name="Shu S."/>
            <person name="Woodcroft B.J."/>
            <person name="Vervoort M."/>
            <person name="Kosik K.S."/>
            <person name="Manning G."/>
            <person name="Degnan B.M."/>
            <person name="Rokhsar D.S."/>
        </authorList>
    </citation>
    <scope>NUCLEOTIDE SEQUENCE [LARGE SCALE GENOMIC DNA]</scope>
</reference>
<feature type="chain" id="PRO_5043024075" evidence="1">
    <location>
        <begin position="25"/>
        <end position="330"/>
    </location>
</feature>
<protein>
    <submittedName>
        <fullName evidence="2">Uncharacterized protein</fullName>
    </submittedName>
</protein>
<feature type="signal peptide" evidence="1">
    <location>
        <begin position="1"/>
        <end position="24"/>
    </location>
</feature>
<dbReference type="Proteomes" id="UP000007879">
    <property type="component" value="Unassembled WGS sequence"/>
</dbReference>
<dbReference type="AlphaFoldDB" id="A0AAN0IS15"/>
<evidence type="ECO:0000313" key="3">
    <source>
        <dbReference type="Proteomes" id="UP000007879"/>
    </source>
</evidence>
<dbReference type="Pfam" id="PF19193">
    <property type="entry name" value="Tectonin"/>
    <property type="match status" value="1"/>
</dbReference>
<reference evidence="2" key="2">
    <citation type="submission" date="2024-06" db="UniProtKB">
        <authorList>
            <consortium name="EnsemblMetazoa"/>
        </authorList>
    </citation>
    <scope>IDENTIFICATION</scope>
</reference>
<name>A0AAN0IS15_AMPQE</name>
<dbReference type="GeneID" id="105315206"/>
<dbReference type="EnsemblMetazoa" id="XM_011409761.1">
    <property type="protein sequence ID" value="XP_011408063.1"/>
    <property type="gene ID" value="LOC105315206"/>
</dbReference>
<evidence type="ECO:0000313" key="2">
    <source>
        <dbReference type="EnsemblMetazoa" id="XP_011408063.1"/>
    </source>
</evidence>
<accession>A0AAN0IS15</accession>
<dbReference type="KEGG" id="aqu:105315206"/>
<evidence type="ECO:0000256" key="1">
    <source>
        <dbReference type="SAM" id="SignalP"/>
    </source>
</evidence>
<organism evidence="2 3">
    <name type="scientific">Amphimedon queenslandica</name>
    <name type="common">Sponge</name>
    <dbReference type="NCBI Taxonomy" id="400682"/>
    <lineage>
        <taxon>Eukaryota</taxon>
        <taxon>Metazoa</taxon>
        <taxon>Porifera</taxon>
        <taxon>Demospongiae</taxon>
        <taxon>Heteroscleromorpha</taxon>
        <taxon>Haplosclerida</taxon>
        <taxon>Niphatidae</taxon>
        <taxon>Amphimedon</taxon>
    </lineage>
</organism>
<dbReference type="SMART" id="SM00706">
    <property type="entry name" value="TECPR"/>
    <property type="match status" value="6"/>
</dbReference>